<keyword evidence="2" id="KW-0548">Nucleotidyltransferase</keyword>
<dbReference type="EMBL" id="BKCJ010032762">
    <property type="protein sequence ID" value="GEV74060.1"/>
    <property type="molecule type" value="Genomic_DNA"/>
</dbReference>
<name>A0A699GX04_TANCI</name>
<comment type="caution">
    <text evidence="2">The sequence shown here is derived from an EMBL/GenBank/DDBJ whole genome shotgun (WGS) entry which is preliminary data.</text>
</comment>
<reference evidence="2" key="1">
    <citation type="journal article" date="2019" name="Sci. Rep.">
        <title>Draft genome of Tanacetum cinerariifolium, the natural source of mosquito coil.</title>
        <authorList>
            <person name="Yamashiro T."/>
            <person name="Shiraishi A."/>
            <person name="Satake H."/>
            <person name="Nakayama K."/>
        </authorList>
    </citation>
    <scope>NUCLEOTIDE SEQUENCE</scope>
</reference>
<keyword evidence="2" id="KW-0808">Transferase</keyword>
<dbReference type="Pfam" id="PF00078">
    <property type="entry name" value="RVT_1"/>
    <property type="match status" value="1"/>
</dbReference>
<accession>A0A699GX04</accession>
<evidence type="ECO:0000259" key="1">
    <source>
        <dbReference type="Pfam" id="PF00078"/>
    </source>
</evidence>
<dbReference type="Pfam" id="PF08284">
    <property type="entry name" value="RVP_2"/>
    <property type="match status" value="1"/>
</dbReference>
<dbReference type="CDD" id="cd00303">
    <property type="entry name" value="retropepsin_like"/>
    <property type="match status" value="1"/>
</dbReference>
<dbReference type="InterPro" id="IPR043128">
    <property type="entry name" value="Rev_trsase/Diguanyl_cyclase"/>
</dbReference>
<keyword evidence="2" id="KW-0695">RNA-directed DNA polymerase</keyword>
<evidence type="ECO:0000313" key="2">
    <source>
        <dbReference type="EMBL" id="GEV74060.1"/>
    </source>
</evidence>
<proteinExistence type="predicted"/>
<dbReference type="AlphaFoldDB" id="A0A699GX04"/>
<dbReference type="InterPro" id="IPR053134">
    <property type="entry name" value="RNA-dir_DNA_polymerase"/>
</dbReference>
<feature type="domain" description="Reverse transcriptase" evidence="1">
    <location>
        <begin position="171"/>
        <end position="269"/>
    </location>
</feature>
<dbReference type="Gene3D" id="3.30.70.270">
    <property type="match status" value="2"/>
</dbReference>
<dbReference type="GO" id="GO:0003964">
    <property type="term" value="F:RNA-directed DNA polymerase activity"/>
    <property type="evidence" value="ECO:0007669"/>
    <property type="project" value="UniProtKB-KW"/>
</dbReference>
<dbReference type="SUPFAM" id="SSF56672">
    <property type="entry name" value="DNA/RNA polymerases"/>
    <property type="match status" value="1"/>
</dbReference>
<dbReference type="PANTHER" id="PTHR24559">
    <property type="entry name" value="TRANSPOSON TY3-I GAG-POL POLYPROTEIN"/>
    <property type="match status" value="1"/>
</dbReference>
<dbReference type="CDD" id="cd01647">
    <property type="entry name" value="RT_LTR"/>
    <property type="match status" value="1"/>
</dbReference>
<protein>
    <submittedName>
        <fullName evidence="2">Putative reverse transcriptase domain-containing protein</fullName>
    </submittedName>
</protein>
<dbReference type="InterPro" id="IPR043502">
    <property type="entry name" value="DNA/RNA_pol_sf"/>
</dbReference>
<organism evidence="2">
    <name type="scientific">Tanacetum cinerariifolium</name>
    <name type="common">Dalmatian daisy</name>
    <name type="synonym">Chrysanthemum cinerariifolium</name>
    <dbReference type="NCBI Taxonomy" id="118510"/>
    <lineage>
        <taxon>Eukaryota</taxon>
        <taxon>Viridiplantae</taxon>
        <taxon>Streptophyta</taxon>
        <taxon>Embryophyta</taxon>
        <taxon>Tracheophyta</taxon>
        <taxon>Spermatophyta</taxon>
        <taxon>Magnoliopsida</taxon>
        <taxon>eudicotyledons</taxon>
        <taxon>Gunneridae</taxon>
        <taxon>Pentapetalae</taxon>
        <taxon>asterids</taxon>
        <taxon>campanulids</taxon>
        <taxon>Asterales</taxon>
        <taxon>Asteraceae</taxon>
        <taxon>Asteroideae</taxon>
        <taxon>Anthemideae</taxon>
        <taxon>Anthemidinae</taxon>
        <taxon>Tanacetum</taxon>
    </lineage>
</organism>
<dbReference type="PANTHER" id="PTHR24559:SF444">
    <property type="entry name" value="REVERSE TRANSCRIPTASE DOMAIN-CONTAINING PROTEIN"/>
    <property type="match status" value="1"/>
</dbReference>
<gene>
    <name evidence="2" type="ORF">Tci_146037</name>
</gene>
<dbReference type="Gene3D" id="3.10.10.10">
    <property type="entry name" value="HIV Type 1 Reverse Transcriptase, subunit A, domain 1"/>
    <property type="match status" value="1"/>
</dbReference>
<sequence>MGTFSLNDHFATIFLDTGVDFSFISIEFLPLINEKPSVQILDYEIELANGLTIKTNKIVHGCRLELEYYTFTIDLIPFGNGSFDINEQRLKDIPIVRDFPGVFLEDLSRLPPSREVEFHIDLIPRAMLVAKSTYQLAHIEMKELSNQLKEFQDNGFIRPSSSPCGAPVLFVKKKELSFRMCIGYRELNKLTIKNHYPLPRIDDLFDKLEGSQYFSKIDLRSGYRQLKVRDVDITKTAFRTRYEHFEFTAMPFGLTNSPALFMDLMNCVFYFLGYVVNSEGIHVDPGKIEAVKNWKPPRTPTEIRSFLGLAGYYR</sequence>
<dbReference type="InterPro" id="IPR000477">
    <property type="entry name" value="RT_dom"/>
</dbReference>